<evidence type="ECO:0000313" key="5">
    <source>
        <dbReference type="EMBL" id="CAF1294322.1"/>
    </source>
</evidence>
<dbReference type="Pfam" id="PF01234">
    <property type="entry name" value="NNMT_PNMT_TEMT"/>
    <property type="match status" value="1"/>
</dbReference>
<evidence type="ECO:0000313" key="6">
    <source>
        <dbReference type="EMBL" id="CAF4099523.1"/>
    </source>
</evidence>
<evidence type="ECO:0000313" key="7">
    <source>
        <dbReference type="Proteomes" id="UP000677228"/>
    </source>
</evidence>
<dbReference type="Proteomes" id="UP000677228">
    <property type="component" value="Unassembled WGS sequence"/>
</dbReference>
<evidence type="ECO:0000256" key="1">
    <source>
        <dbReference type="ARBA" id="ARBA00007996"/>
    </source>
</evidence>
<dbReference type="GO" id="GO:0005829">
    <property type="term" value="C:cytosol"/>
    <property type="evidence" value="ECO:0007669"/>
    <property type="project" value="TreeGrafter"/>
</dbReference>
<dbReference type="AlphaFoldDB" id="A0A8S2ET38"/>
<name>A0A8S2ET38_9BILA</name>
<dbReference type="Proteomes" id="UP000682733">
    <property type="component" value="Unassembled WGS sequence"/>
</dbReference>
<feature type="non-terminal residue" evidence="5">
    <location>
        <position position="1"/>
    </location>
</feature>
<organism evidence="5 7">
    <name type="scientific">Didymodactylos carnosus</name>
    <dbReference type="NCBI Taxonomy" id="1234261"/>
    <lineage>
        <taxon>Eukaryota</taxon>
        <taxon>Metazoa</taxon>
        <taxon>Spiralia</taxon>
        <taxon>Gnathifera</taxon>
        <taxon>Rotifera</taxon>
        <taxon>Eurotatoria</taxon>
        <taxon>Bdelloidea</taxon>
        <taxon>Philodinida</taxon>
        <taxon>Philodinidae</taxon>
        <taxon>Didymodactylos</taxon>
    </lineage>
</organism>
<dbReference type="EMBL" id="CAJOBA010040717">
    <property type="protein sequence ID" value="CAF4099523.1"/>
    <property type="molecule type" value="Genomic_DNA"/>
</dbReference>
<keyword evidence="4" id="KW-0949">S-adenosyl-L-methionine</keyword>
<dbReference type="PANTHER" id="PTHR10867">
    <property type="entry name" value="NNMT/PNMT/TEMT FAMILY MEMBER"/>
    <property type="match status" value="1"/>
</dbReference>
<evidence type="ECO:0000256" key="2">
    <source>
        <dbReference type="ARBA" id="ARBA00022603"/>
    </source>
</evidence>
<dbReference type="InterPro" id="IPR000940">
    <property type="entry name" value="NNMT_TEMT_trans"/>
</dbReference>
<comment type="similarity">
    <text evidence="1">Belongs to the class I-like SAM-binding methyltransferase superfamily. NNMT/PNMT/TEMT family.</text>
</comment>
<keyword evidence="3" id="KW-0808">Transferase</keyword>
<accession>A0A8S2ET38</accession>
<dbReference type="GO" id="GO:0032259">
    <property type="term" value="P:methylation"/>
    <property type="evidence" value="ECO:0007669"/>
    <property type="project" value="UniProtKB-KW"/>
</dbReference>
<proteinExistence type="inferred from homology"/>
<dbReference type="PANTHER" id="PTHR10867:SF17">
    <property type="entry name" value="NICOTINAMIDE N-METHYLTRANSFERASE"/>
    <property type="match status" value="1"/>
</dbReference>
<gene>
    <name evidence="5" type="ORF">OVA965_LOCUS28245</name>
    <name evidence="6" type="ORF">TMI583_LOCUS28996</name>
</gene>
<sequence length="130" mass="14744">MKKLLASFLTNKARIKGAKRALEFGGGPALWSSFLLAQFAEQIRFTDYTQSNLRQVEEWLNKGPNAHDWTAIFDMMIDEYREQSDDKSASRSEWETSLRRALQAGGLSPCIDLNAIDKKCPVLDEEAKES</sequence>
<comment type="caution">
    <text evidence="5">The sequence shown here is derived from an EMBL/GenBank/DDBJ whole genome shotgun (WGS) entry which is preliminary data.</text>
</comment>
<reference evidence="5" key="1">
    <citation type="submission" date="2021-02" db="EMBL/GenBank/DDBJ databases">
        <authorList>
            <person name="Nowell W R."/>
        </authorList>
    </citation>
    <scope>NUCLEOTIDE SEQUENCE</scope>
</reference>
<protein>
    <submittedName>
        <fullName evidence="5">Uncharacterized protein</fullName>
    </submittedName>
</protein>
<keyword evidence="2" id="KW-0489">Methyltransferase</keyword>
<dbReference type="GO" id="GO:0008170">
    <property type="term" value="F:N-methyltransferase activity"/>
    <property type="evidence" value="ECO:0007669"/>
    <property type="project" value="TreeGrafter"/>
</dbReference>
<dbReference type="EMBL" id="CAJNOK010019144">
    <property type="protein sequence ID" value="CAF1294322.1"/>
    <property type="molecule type" value="Genomic_DNA"/>
</dbReference>
<dbReference type="PROSITE" id="PS51681">
    <property type="entry name" value="SAM_MT_NNMT_PNMT_TEMT"/>
    <property type="match status" value="1"/>
</dbReference>
<evidence type="ECO:0000256" key="3">
    <source>
        <dbReference type="ARBA" id="ARBA00022679"/>
    </source>
</evidence>
<dbReference type="InterPro" id="IPR029063">
    <property type="entry name" value="SAM-dependent_MTases_sf"/>
</dbReference>
<dbReference type="Gene3D" id="3.40.50.150">
    <property type="entry name" value="Vaccinia Virus protein VP39"/>
    <property type="match status" value="1"/>
</dbReference>
<dbReference type="SUPFAM" id="SSF53335">
    <property type="entry name" value="S-adenosyl-L-methionine-dependent methyltransferases"/>
    <property type="match status" value="1"/>
</dbReference>
<evidence type="ECO:0000256" key="4">
    <source>
        <dbReference type="ARBA" id="ARBA00022691"/>
    </source>
</evidence>